<evidence type="ECO:0000313" key="1">
    <source>
        <dbReference type="EMBL" id="EPE26208.1"/>
    </source>
</evidence>
<sequence length="124" mass="13976">MSDDYVSHPEKVLHMGGSYGAIRNNSTSQLDLLKHLKDSVSEISKVIKLDYLTVAQQSNQIMKNVTEQLQRQGLWGVPPGVEIQASAVNTAYAMDLLMRDLDMLNLRTRIKCMAFYCQNLQGED</sequence>
<name>S3DI08_GLAL2</name>
<proteinExistence type="predicted"/>
<dbReference type="GeneID" id="19461178"/>
<reference evidence="1 2" key="1">
    <citation type="journal article" date="2013" name="BMC Genomics">
        <title>Genomics-driven discovery of the pneumocandin biosynthetic gene cluster in the fungus Glarea lozoyensis.</title>
        <authorList>
            <person name="Chen L."/>
            <person name="Yue Q."/>
            <person name="Zhang X."/>
            <person name="Xiang M."/>
            <person name="Wang C."/>
            <person name="Li S."/>
            <person name="Che Y."/>
            <person name="Ortiz-Lopez F.J."/>
            <person name="Bills G.F."/>
            <person name="Liu X."/>
            <person name="An Z."/>
        </authorList>
    </citation>
    <scope>NUCLEOTIDE SEQUENCE [LARGE SCALE GENOMIC DNA]</scope>
    <source>
        <strain evidence="2">ATCC 20868 / MF5171</strain>
    </source>
</reference>
<accession>S3DI08</accession>
<dbReference type="RefSeq" id="XP_008087527.1">
    <property type="nucleotide sequence ID" value="XM_008089336.1"/>
</dbReference>
<dbReference type="Proteomes" id="UP000016922">
    <property type="component" value="Unassembled WGS sequence"/>
</dbReference>
<dbReference type="AlphaFoldDB" id="S3DI08"/>
<dbReference type="EMBL" id="KE145371">
    <property type="protein sequence ID" value="EPE26208.1"/>
    <property type="molecule type" value="Genomic_DNA"/>
</dbReference>
<dbReference type="HOGENOM" id="CLU_2004161_0_0_1"/>
<dbReference type="KEGG" id="glz:GLAREA_02120"/>
<keyword evidence="2" id="KW-1185">Reference proteome</keyword>
<protein>
    <submittedName>
        <fullName evidence="1">Uncharacterized protein</fullName>
    </submittedName>
</protein>
<organism evidence="1 2">
    <name type="scientific">Glarea lozoyensis (strain ATCC 20868 / MF5171)</name>
    <dbReference type="NCBI Taxonomy" id="1116229"/>
    <lineage>
        <taxon>Eukaryota</taxon>
        <taxon>Fungi</taxon>
        <taxon>Dikarya</taxon>
        <taxon>Ascomycota</taxon>
        <taxon>Pezizomycotina</taxon>
        <taxon>Leotiomycetes</taxon>
        <taxon>Helotiales</taxon>
        <taxon>Helotiaceae</taxon>
        <taxon>Glarea</taxon>
    </lineage>
</organism>
<evidence type="ECO:0000313" key="2">
    <source>
        <dbReference type="Proteomes" id="UP000016922"/>
    </source>
</evidence>
<gene>
    <name evidence="1" type="ORF">GLAREA_02120</name>
</gene>